<dbReference type="RefSeq" id="WP_133576778.1">
    <property type="nucleotide sequence ID" value="NZ_SNYC01000005.1"/>
</dbReference>
<protein>
    <submittedName>
        <fullName evidence="1">TPR repeat protein</fullName>
    </submittedName>
</protein>
<sequence length="407" mass="46414">MKYLFTLLIFCKIYSSAYSQQTDFAKSLSAGKAEFKKEYVDQDYENAIKHLEKAVQINPLSAEAHYFLGYAYDKLNIKDGSMIIESNLALALKVSKAFETVIKLSPKYTGELLALDPYSKITSTWGSQAMAYLYRGDIDSAKWAFAEGKKRGGFSELSLAATRLALNNCTPGSLLLSTGDNSTYPLLYLQNLENYRTNVATFDIGLLDTYWYAGYLQNNKIVDFKLPVATLDTLEYTVNKDSLFTLPLENGKPFQWVSKSNYDDGVLYRRDRLLLKLLQSRGLKNPVYFTKGFSRELAMDLLDYTLNRVFVQQLNIIDEPELTLDSFNQKIKEMYKLIELINPNSSDELIQIDLIRTTVLFRANYEAGNDQEETAGKLIKEMNLAIPLAKFPMEDGFLKDFMTQFLD</sequence>
<dbReference type="EMBL" id="SNYC01000005">
    <property type="protein sequence ID" value="TDQ08403.1"/>
    <property type="molecule type" value="Genomic_DNA"/>
</dbReference>
<dbReference type="Gene3D" id="1.25.40.10">
    <property type="entry name" value="Tetratricopeptide repeat domain"/>
    <property type="match status" value="1"/>
</dbReference>
<dbReference type="Pfam" id="PF13414">
    <property type="entry name" value="TPR_11"/>
    <property type="match status" value="1"/>
</dbReference>
<evidence type="ECO:0000313" key="2">
    <source>
        <dbReference type="Proteomes" id="UP000295620"/>
    </source>
</evidence>
<comment type="caution">
    <text evidence="1">The sequence shown here is derived from an EMBL/GenBank/DDBJ whole genome shotgun (WGS) entry which is preliminary data.</text>
</comment>
<dbReference type="InterPro" id="IPR011990">
    <property type="entry name" value="TPR-like_helical_dom_sf"/>
</dbReference>
<dbReference type="Proteomes" id="UP000295620">
    <property type="component" value="Unassembled WGS sequence"/>
</dbReference>
<accession>A0A4R6STZ0</accession>
<evidence type="ECO:0000313" key="1">
    <source>
        <dbReference type="EMBL" id="TDQ08403.1"/>
    </source>
</evidence>
<dbReference type="SUPFAM" id="SSF48452">
    <property type="entry name" value="TPR-like"/>
    <property type="match status" value="1"/>
</dbReference>
<proteinExistence type="predicted"/>
<keyword evidence="2" id="KW-1185">Reference proteome</keyword>
<dbReference type="AlphaFoldDB" id="A0A4R6STZ0"/>
<organism evidence="1 2">
    <name type="scientific">Pedobacter metabolipauper</name>
    <dbReference type="NCBI Taxonomy" id="425513"/>
    <lineage>
        <taxon>Bacteria</taxon>
        <taxon>Pseudomonadati</taxon>
        <taxon>Bacteroidota</taxon>
        <taxon>Sphingobacteriia</taxon>
        <taxon>Sphingobacteriales</taxon>
        <taxon>Sphingobacteriaceae</taxon>
        <taxon>Pedobacter</taxon>
    </lineage>
</organism>
<gene>
    <name evidence="1" type="ORF">ATK78_2916</name>
</gene>
<reference evidence="1 2" key="1">
    <citation type="submission" date="2019-03" db="EMBL/GenBank/DDBJ databases">
        <title>Genomic Encyclopedia of Archaeal and Bacterial Type Strains, Phase II (KMG-II): from individual species to whole genera.</title>
        <authorList>
            <person name="Goeker M."/>
        </authorList>
    </citation>
    <scope>NUCLEOTIDE SEQUENCE [LARGE SCALE GENOMIC DNA]</scope>
    <source>
        <strain evidence="1 2">DSM 19035</strain>
    </source>
</reference>
<dbReference type="OrthoDB" id="1398645at2"/>
<name>A0A4R6STZ0_9SPHI</name>